<feature type="domain" description="Isochorismatase-like" evidence="1">
    <location>
        <begin position="14"/>
        <end position="166"/>
    </location>
</feature>
<dbReference type="Gene3D" id="3.40.50.850">
    <property type="entry name" value="Isochorismatase-like"/>
    <property type="match status" value="1"/>
</dbReference>
<keyword evidence="3" id="KW-1185">Reference proteome</keyword>
<dbReference type="Pfam" id="PF00857">
    <property type="entry name" value="Isochorismatase"/>
    <property type="match status" value="1"/>
</dbReference>
<dbReference type="AlphaFoldDB" id="A0A6N7ZCR8"/>
<dbReference type="InterPro" id="IPR053152">
    <property type="entry name" value="Hydrolase_YcaC-like"/>
</dbReference>
<evidence type="ECO:0000313" key="3">
    <source>
        <dbReference type="Proteomes" id="UP000440096"/>
    </source>
</evidence>
<evidence type="ECO:0000313" key="2">
    <source>
        <dbReference type="EMBL" id="MTD59591.1"/>
    </source>
</evidence>
<name>A0A6N7ZCR8_9PSEU</name>
<reference evidence="2 3" key="1">
    <citation type="submission" date="2019-11" db="EMBL/GenBank/DDBJ databases">
        <title>Draft genome of Amycolatopsis RM579.</title>
        <authorList>
            <person name="Duangmal K."/>
            <person name="Mingma R."/>
        </authorList>
    </citation>
    <scope>NUCLEOTIDE SEQUENCE [LARGE SCALE GENOMIC DNA]</scope>
    <source>
        <strain evidence="2 3">RM579</strain>
    </source>
</reference>
<comment type="caution">
    <text evidence="2">The sequence shown here is derived from an EMBL/GenBank/DDBJ whole genome shotgun (WGS) entry which is preliminary data.</text>
</comment>
<dbReference type="EMBL" id="WMBA01000116">
    <property type="protein sequence ID" value="MTD59591.1"/>
    <property type="molecule type" value="Genomic_DNA"/>
</dbReference>
<evidence type="ECO:0000259" key="1">
    <source>
        <dbReference type="Pfam" id="PF00857"/>
    </source>
</evidence>
<sequence length="212" mass="22897">MPMNLEPLSGDNAAVVLVDYAIGFANVLRSTELGEHLNNVVGLTKTAQLYGLPLVVTNGIDSRPSGPLYPELAEVLGDTPVVVRPDAAFNSFLDEGFARAVRETGRRRLIIGGIATDGCVLQTALGALREGYEVYVVEDVTATTTVRAHEMAIQRMIMSGIVPITWWSLAAELQLDPKFKDSPVRSRLMAAHQPIMMMSGRTFLAGAATRQS</sequence>
<protein>
    <submittedName>
        <fullName evidence="2">Isochorismatase family protein</fullName>
    </submittedName>
</protein>
<organism evidence="2 3">
    <name type="scientific">Amycolatopsis pithecellobii</name>
    <dbReference type="NCBI Taxonomy" id="664692"/>
    <lineage>
        <taxon>Bacteria</taxon>
        <taxon>Bacillati</taxon>
        <taxon>Actinomycetota</taxon>
        <taxon>Actinomycetes</taxon>
        <taxon>Pseudonocardiales</taxon>
        <taxon>Pseudonocardiaceae</taxon>
        <taxon>Amycolatopsis</taxon>
    </lineage>
</organism>
<dbReference type="SUPFAM" id="SSF52499">
    <property type="entry name" value="Isochorismatase-like hydrolases"/>
    <property type="match status" value="1"/>
</dbReference>
<dbReference type="PANTHER" id="PTHR43559:SF1">
    <property type="entry name" value="HYDROLASE"/>
    <property type="match status" value="1"/>
</dbReference>
<dbReference type="PANTHER" id="PTHR43559">
    <property type="entry name" value="HYDROLASE YCAC-RELATED"/>
    <property type="match status" value="1"/>
</dbReference>
<dbReference type="InterPro" id="IPR000868">
    <property type="entry name" value="Isochorismatase-like_dom"/>
</dbReference>
<accession>A0A6N7ZCR8</accession>
<dbReference type="OrthoDB" id="9789777at2"/>
<gene>
    <name evidence="2" type="ORF">GKO32_37235</name>
</gene>
<dbReference type="Proteomes" id="UP000440096">
    <property type="component" value="Unassembled WGS sequence"/>
</dbReference>
<dbReference type="InterPro" id="IPR036380">
    <property type="entry name" value="Isochorismatase-like_sf"/>
</dbReference>
<proteinExistence type="predicted"/>